<feature type="domain" description="Glycine cleavage system P-protein N-terminal" evidence="7">
    <location>
        <begin position="25"/>
        <end position="290"/>
    </location>
</feature>
<dbReference type="Proteomes" id="UP000438699">
    <property type="component" value="Unassembled WGS sequence"/>
</dbReference>
<dbReference type="InterPro" id="IPR020581">
    <property type="entry name" value="GDC_P"/>
</dbReference>
<dbReference type="GO" id="GO:0005829">
    <property type="term" value="C:cytosol"/>
    <property type="evidence" value="ECO:0007669"/>
    <property type="project" value="TreeGrafter"/>
</dbReference>
<dbReference type="InterPro" id="IPR049315">
    <property type="entry name" value="GDC-P_N"/>
</dbReference>
<comment type="catalytic activity">
    <reaction evidence="6">
        <text>N(6)-[(R)-lipoyl]-L-lysyl-[glycine-cleavage complex H protein] + glycine + H(+) = N(6)-[(R)-S(8)-aminomethyldihydrolipoyl]-L-lysyl-[glycine-cleavage complex H protein] + CO2</text>
        <dbReference type="Rhea" id="RHEA:24304"/>
        <dbReference type="Rhea" id="RHEA-COMP:10494"/>
        <dbReference type="Rhea" id="RHEA-COMP:10495"/>
        <dbReference type="ChEBI" id="CHEBI:15378"/>
        <dbReference type="ChEBI" id="CHEBI:16526"/>
        <dbReference type="ChEBI" id="CHEBI:57305"/>
        <dbReference type="ChEBI" id="CHEBI:83099"/>
        <dbReference type="ChEBI" id="CHEBI:83143"/>
        <dbReference type="EC" id="1.4.4.2"/>
    </reaction>
</comment>
<keyword evidence="10" id="KW-1185">Reference proteome</keyword>
<dbReference type="AlphaFoldDB" id="A0A6N6N3J6"/>
<sequence>MKTIFEKSVAGREGCWPCEGLAEEAYIPKELLRNEEAGLPSAGELDVVRHFTKLSQRNFGVDGNFYPLGSCTMKYNPKFTENVAALPGFTRLHPVLPQLQGAGRLCQGALEVMYETEKLLCEITGMNAYTLHPMAGAHGELTGVMLMAAYHRDKGNKKTKVIVPDSAHGTNPASAAIAGYEVVSIESRDGIVDPEALREVLDDDVAGMMMTCPNTLGLFEKNLPEVVAMLREVDALLYYDGANLNAVMGKIRVGDVGFDIVHLNLHKTFATPHGGGGPGSGPVGVSERVAPYLPISRVQKLEDGQFFLDYDYPKSIGYVAPFYGNFGVFLKAYAYILRLGATGLTRATENAVLSANYMRKRLEEAFEIPYNRTCMHEFVLSAVRQAEKGVRALDIAKALLDKGHHAPTIYFPLIVKECMMIEPTETENKATLDTFVDDLIAIAEMADADPEALQHAPTTLPVTRLDETKAARGMELTEDLANAT</sequence>
<accession>A0A6N6N3J6</accession>
<keyword evidence="4" id="KW-0663">Pyridoxal phosphate</keyword>
<dbReference type="InterPro" id="IPR049316">
    <property type="entry name" value="GDC-P_C"/>
</dbReference>
<evidence type="ECO:0000313" key="9">
    <source>
        <dbReference type="EMBL" id="KAB1442415.1"/>
    </source>
</evidence>
<name>A0A6N6N3J6_9BACT</name>
<dbReference type="GO" id="GO:0005960">
    <property type="term" value="C:glycine cleavage complex"/>
    <property type="evidence" value="ECO:0007669"/>
    <property type="project" value="TreeGrafter"/>
</dbReference>
<dbReference type="EMBL" id="WAIE01000002">
    <property type="protein sequence ID" value="KAB1442415.1"/>
    <property type="molecule type" value="Genomic_DNA"/>
</dbReference>
<dbReference type="GO" id="GO:0016594">
    <property type="term" value="F:glycine binding"/>
    <property type="evidence" value="ECO:0007669"/>
    <property type="project" value="TreeGrafter"/>
</dbReference>
<evidence type="ECO:0000256" key="4">
    <source>
        <dbReference type="ARBA" id="ARBA00022898"/>
    </source>
</evidence>
<dbReference type="Gene3D" id="3.40.640.10">
    <property type="entry name" value="Type I PLP-dependent aspartate aminotransferase-like (Major domain)"/>
    <property type="match status" value="1"/>
</dbReference>
<dbReference type="NCBIfam" id="NF003346">
    <property type="entry name" value="PRK04366.1"/>
    <property type="match status" value="1"/>
</dbReference>
<evidence type="ECO:0000256" key="5">
    <source>
        <dbReference type="ARBA" id="ARBA00023002"/>
    </source>
</evidence>
<dbReference type="GO" id="GO:0030170">
    <property type="term" value="F:pyridoxal phosphate binding"/>
    <property type="evidence" value="ECO:0007669"/>
    <property type="project" value="TreeGrafter"/>
</dbReference>
<dbReference type="OrthoDB" id="9801272at2"/>
<dbReference type="PANTHER" id="PTHR11773">
    <property type="entry name" value="GLYCINE DEHYDROGENASE, DECARBOXYLATING"/>
    <property type="match status" value="1"/>
</dbReference>
<comment type="caution">
    <text evidence="9">The sequence shown here is derived from an EMBL/GenBank/DDBJ whole genome shotgun (WGS) entry which is preliminary data.</text>
</comment>
<dbReference type="Gene3D" id="6.20.440.10">
    <property type="match status" value="1"/>
</dbReference>
<comment type="function">
    <text evidence="2">The glycine cleavage system catalyzes the degradation of glycine. The P protein binds the alpha-amino group of glycine through its pyridoxal phosphate cofactor; CO(2) is released and the remaining methylamine moiety is then transferred to the lipoamide cofactor of the H protein.</text>
</comment>
<gene>
    <name evidence="9" type="ORF">F8A88_08200</name>
</gene>
<reference evidence="9 10" key="1">
    <citation type="journal article" date="2017" name="Int. J. Syst. Evol. Microbiol.">
        <title>Desulfovibrio senegalensis sp. nov., a mesophilic sulfate reducer isolated from marine sediment.</title>
        <authorList>
            <person name="Thioye A."/>
            <person name="Gam Z.B.A."/>
            <person name="Mbengue M."/>
            <person name="Cayol J.L."/>
            <person name="Joseph-Bartoli M."/>
            <person name="Toure-Kane C."/>
            <person name="Labat M."/>
        </authorList>
    </citation>
    <scope>NUCLEOTIDE SEQUENCE [LARGE SCALE GENOMIC DNA]</scope>
    <source>
        <strain evidence="9 10">DSM 101509</strain>
    </source>
</reference>
<dbReference type="FunFam" id="3.90.1150.10:FF:000014">
    <property type="entry name" value="Probable glycine dehydrogenase (decarboxylating) subunit 2"/>
    <property type="match status" value="1"/>
</dbReference>
<dbReference type="InterPro" id="IPR015424">
    <property type="entry name" value="PyrdxlP-dep_Trfase"/>
</dbReference>
<dbReference type="RefSeq" id="WP_151150636.1">
    <property type="nucleotide sequence ID" value="NZ_WAIE01000002.1"/>
</dbReference>
<dbReference type="SUPFAM" id="SSF53383">
    <property type="entry name" value="PLP-dependent transferases"/>
    <property type="match status" value="1"/>
</dbReference>
<feature type="domain" description="Glycine dehydrogenase C-terminal" evidence="8">
    <location>
        <begin position="347"/>
        <end position="446"/>
    </location>
</feature>
<dbReference type="FunFam" id="3.40.640.10:FF:000224">
    <property type="entry name" value="Probable glycine dehydrogenase (decarboxylating) subunit 2"/>
    <property type="match status" value="1"/>
</dbReference>
<evidence type="ECO:0000256" key="3">
    <source>
        <dbReference type="ARBA" id="ARBA00012134"/>
    </source>
</evidence>
<dbReference type="Gene3D" id="3.90.1150.10">
    <property type="entry name" value="Aspartate Aminotransferase, domain 1"/>
    <property type="match status" value="1"/>
</dbReference>
<evidence type="ECO:0000256" key="1">
    <source>
        <dbReference type="ARBA" id="ARBA00001933"/>
    </source>
</evidence>
<keyword evidence="5" id="KW-0560">Oxidoreductase</keyword>
<dbReference type="Pfam" id="PF02347">
    <property type="entry name" value="GDC-P"/>
    <property type="match status" value="1"/>
</dbReference>
<evidence type="ECO:0000259" key="7">
    <source>
        <dbReference type="Pfam" id="PF02347"/>
    </source>
</evidence>
<dbReference type="Pfam" id="PF21478">
    <property type="entry name" value="GcvP2_C"/>
    <property type="match status" value="1"/>
</dbReference>
<dbReference type="GO" id="GO:0004375">
    <property type="term" value="F:glycine dehydrogenase (decarboxylating) activity"/>
    <property type="evidence" value="ECO:0007669"/>
    <property type="project" value="UniProtKB-EC"/>
</dbReference>
<proteinExistence type="predicted"/>
<organism evidence="9 10">
    <name type="scientific">Pseudodesulfovibrio senegalensis</name>
    <dbReference type="NCBI Taxonomy" id="1721087"/>
    <lineage>
        <taxon>Bacteria</taxon>
        <taxon>Pseudomonadati</taxon>
        <taxon>Thermodesulfobacteriota</taxon>
        <taxon>Desulfovibrionia</taxon>
        <taxon>Desulfovibrionales</taxon>
        <taxon>Desulfovibrionaceae</taxon>
    </lineage>
</organism>
<comment type="cofactor">
    <cofactor evidence="1">
        <name>pyridoxal 5'-phosphate</name>
        <dbReference type="ChEBI" id="CHEBI:597326"/>
    </cofactor>
</comment>
<dbReference type="GO" id="GO:0019464">
    <property type="term" value="P:glycine decarboxylation via glycine cleavage system"/>
    <property type="evidence" value="ECO:0007669"/>
    <property type="project" value="TreeGrafter"/>
</dbReference>
<dbReference type="InterPro" id="IPR015422">
    <property type="entry name" value="PyrdxlP-dep_Trfase_small"/>
</dbReference>
<evidence type="ECO:0000256" key="6">
    <source>
        <dbReference type="ARBA" id="ARBA00049026"/>
    </source>
</evidence>
<evidence type="ECO:0000259" key="8">
    <source>
        <dbReference type="Pfam" id="PF21478"/>
    </source>
</evidence>
<protein>
    <recommendedName>
        <fullName evidence="3">glycine dehydrogenase (aminomethyl-transferring)</fullName>
        <ecNumber evidence="3">1.4.4.2</ecNumber>
    </recommendedName>
</protein>
<evidence type="ECO:0000256" key="2">
    <source>
        <dbReference type="ARBA" id="ARBA00003788"/>
    </source>
</evidence>
<evidence type="ECO:0000313" key="10">
    <source>
        <dbReference type="Proteomes" id="UP000438699"/>
    </source>
</evidence>
<dbReference type="InterPro" id="IPR015421">
    <property type="entry name" value="PyrdxlP-dep_Trfase_major"/>
</dbReference>
<dbReference type="EC" id="1.4.4.2" evidence="3"/>
<dbReference type="PANTHER" id="PTHR11773:SF1">
    <property type="entry name" value="GLYCINE DEHYDROGENASE (DECARBOXYLATING), MITOCHONDRIAL"/>
    <property type="match status" value="1"/>
</dbReference>